<feature type="compositionally biased region" description="Gly residues" evidence="1">
    <location>
        <begin position="252"/>
        <end position="270"/>
    </location>
</feature>
<reference evidence="2 3" key="1">
    <citation type="submission" date="2018-04" db="EMBL/GenBank/DDBJ databases">
        <title>Complete genome sequences of Streptomyces lydicus strain WYEC and characterization of antagonistic properties of biological control agents.</title>
        <authorList>
            <person name="Mariita R.M."/>
            <person name="Sello J.K."/>
        </authorList>
    </citation>
    <scope>NUCLEOTIDE SEQUENCE [LARGE SCALE GENOMIC DNA]</scope>
    <source>
        <strain evidence="2 3">WYEC 108</strain>
    </source>
</reference>
<sequence>MSEPVHHTILLFDIERFGGRDDVEQTFLRRKLYDIVEDTLVSAGVEQTQQYREDRGDGLIALISSEISKAALLRTLLTTTPGLLHHYNRLAASSTQMRLRIVLASGEVAHDPREGVTGGLVGHDLNTACRLLDTAVLRRALQQRSDEYSVLCVSDPVYQGVVRHGHLGVRREEFHQVEVAVKEGALTAWLHGPLPAAEENGAPAGAAEKSAGGAADATEKAPAAPGRGVTFNFFGGAPSIGGSMVAGDQHGVSGGQVTGDVHLGGGGDRR</sequence>
<name>A0A3Q9KA02_9ACTN</name>
<dbReference type="AlphaFoldDB" id="A0A3Q9KA02"/>
<dbReference type="Gene3D" id="3.30.70.1230">
    <property type="entry name" value="Nucleotide cyclase"/>
    <property type="match status" value="1"/>
</dbReference>
<feature type="region of interest" description="Disordered" evidence="1">
    <location>
        <begin position="247"/>
        <end position="270"/>
    </location>
</feature>
<dbReference type="InterPro" id="IPR029787">
    <property type="entry name" value="Nucleotide_cyclase"/>
</dbReference>
<organism evidence="2 3">
    <name type="scientific">Streptomyces lydicus</name>
    <dbReference type="NCBI Taxonomy" id="47763"/>
    <lineage>
        <taxon>Bacteria</taxon>
        <taxon>Bacillati</taxon>
        <taxon>Actinomycetota</taxon>
        <taxon>Actinomycetes</taxon>
        <taxon>Kitasatosporales</taxon>
        <taxon>Streptomycetaceae</taxon>
        <taxon>Streptomyces</taxon>
    </lineage>
</organism>
<evidence type="ECO:0008006" key="4">
    <source>
        <dbReference type="Google" id="ProtNLM"/>
    </source>
</evidence>
<evidence type="ECO:0000313" key="2">
    <source>
        <dbReference type="EMBL" id="AZS72542.1"/>
    </source>
</evidence>
<protein>
    <recommendedName>
        <fullName evidence="4">Aromatic ring-opening dioxygenase LigA</fullName>
    </recommendedName>
</protein>
<dbReference type="EMBL" id="CP029042">
    <property type="protein sequence ID" value="AZS72542.1"/>
    <property type="molecule type" value="Genomic_DNA"/>
</dbReference>
<evidence type="ECO:0000256" key="1">
    <source>
        <dbReference type="SAM" id="MobiDB-lite"/>
    </source>
</evidence>
<evidence type="ECO:0000313" key="3">
    <source>
        <dbReference type="Proteomes" id="UP000275579"/>
    </source>
</evidence>
<gene>
    <name evidence="2" type="ORF">DDE74_17580</name>
</gene>
<proteinExistence type="predicted"/>
<accession>A0A3Q9KA02</accession>
<feature type="region of interest" description="Disordered" evidence="1">
    <location>
        <begin position="197"/>
        <end position="223"/>
    </location>
</feature>
<dbReference type="Proteomes" id="UP000275579">
    <property type="component" value="Chromosome"/>
</dbReference>
<dbReference type="RefSeq" id="WP_127151664.1">
    <property type="nucleotide sequence ID" value="NZ_CP029042.1"/>
</dbReference>